<keyword evidence="2" id="KW-0677">Repeat</keyword>
<dbReference type="PANTHER" id="PTHR46156:SF1">
    <property type="entry name" value="ZINC FINGER CCCH DOMAIN-CONTAINING PROTEIN 3"/>
    <property type="match status" value="1"/>
</dbReference>
<feature type="region of interest" description="Disordered" evidence="7">
    <location>
        <begin position="1735"/>
        <end position="1827"/>
    </location>
</feature>
<feature type="region of interest" description="Disordered" evidence="7">
    <location>
        <begin position="1924"/>
        <end position="1962"/>
    </location>
</feature>
<evidence type="ECO:0000313" key="9">
    <source>
        <dbReference type="EMBL" id="OWM90100.1"/>
    </source>
</evidence>
<feature type="region of interest" description="Disordered" evidence="7">
    <location>
        <begin position="1"/>
        <end position="101"/>
    </location>
</feature>
<proteinExistence type="predicted"/>
<feature type="compositionally biased region" description="Polar residues" evidence="7">
    <location>
        <begin position="2361"/>
        <end position="2380"/>
    </location>
</feature>
<feature type="region of interest" description="Disordered" evidence="7">
    <location>
        <begin position="1261"/>
        <end position="1296"/>
    </location>
</feature>
<evidence type="ECO:0000256" key="3">
    <source>
        <dbReference type="ARBA" id="ARBA00022771"/>
    </source>
</evidence>
<gene>
    <name evidence="9" type="ORF">CDL15_Pgr006421</name>
</gene>
<feature type="zinc finger region" description="C3H1-type" evidence="6">
    <location>
        <begin position="2197"/>
        <end position="2226"/>
    </location>
</feature>
<evidence type="ECO:0000256" key="4">
    <source>
        <dbReference type="ARBA" id="ARBA00022833"/>
    </source>
</evidence>
<name>A0A218XZ59_PUNGR</name>
<sequence length="2470" mass="266663">MNPYAPPDGRPTAQHHHRHHHHHHHQQQSRYAQVSSSPRPPNRSNYSDNPNLYPPQTVPHYHHHHQHHQQSRNFPPQIHHPSDYHPSPAPPRALTTSLPRYELATRGFNPIDDDRDRRSIYHHHQHHHHALVDSDRRVLGGHDSPFVENRAELLDRRLVHRSYSNADYNHDVHRRAPEHRAASPYGPVDSSRREVEPISRVRLRENYAEGSGSDQQDSLFHGSSYRFSSVAGSYDSEPHRNERGDGTSGRQSWVHKRDNTRNSSESLPEITDFDGEDFRTVALKQEYHAAEFGRYGGASRGSREVVREHSLTPKKQLQKKSAFLRLQMPRFNHRIRDNERHYSNGYNDDSGSGPGSSKSKGQGQFISSDHGPRDTREDGSVDLDVSFKSNTLIAKPIVQPTSPRVVYEKDYMPSSKKLKSAIVSDKDSTSSLLDKLNVYDEKLNSSLSVTGVAISTTENSKQLLERVGASAQHQDNLGHLEGIVAESDAPVKSNSSSLPVSKVTNVSSVTYEVGKSCPSPVADIGSSDLQGRKDAVAVGQDSKVGATRDVVLDRAENVGSTQGKTADKGLPGKAPSVKDAVPEGQNSNAGPKSNVASDKAGKNVRSRQGKTVGRGLPGKAHSFRDAVPEGQDSSAGAKRDVTSGKAGENVGTSQGKTIKKGLPGKAHSSKDAVPEEQHSGAGAKRDVVSDKAGKSGGSSLSKTVDKGLPDKAPSVKDTVSKGQDSAAGAKRDVVSDKAGKTGGPSLSKNADKGLLDKAPSVKDTVSKGQGSGAGAKRDVVSDNAGKTGGSSLSKTAVKELPDKAPSVKGTVPKGRYSGAGAKRVVVSDNAGKAGGSSLSKTADKGLPDKAPSVRVAKKKKIVKKVVKKVVTRKADPPNRQPSRKHDGLKKADSPSRLVSSKGSGSLQEEIASHSMALSEECLATNDSNEPGLLRQIDEKKGLSCSFSSPRFGRETDEGTGVLCENKERDCSSSSFCPVNCEETKVDAPNANNVDLQIVSSSMNVPVAVVDGKISKDEFSGQLHQDVKFLLLDNEAEKDNLAEDCSTTRMSTLSGSNIEDGSTVVDGSLLMRNAASGPEEDLIGSQDLPIIGKEKFDAPDCSLNTYQMTTGLCGDSQNVMETGACWVSGSFTTNSEKNFMGLSNLICDDARGQLPQVSGPRMLDNGSKANLGNFDLTVDNSKDSALNAGRSHRGIFQVDPLTSREASICIKPVSKTYSGPSDTLDTVLNLCTQNPDPAVASSLGELTVGLPAITFGHNVSHGTGSADAHDPLDTKVSLDSDSGLDEGRTSPTLRKRRKVCSAYSGSSDAMAPQDNNIALVADTTTTFVQVQPIPCDSSVQPKVAAAGAGHNANTLQGAASVSTLEERGVMFKDTSQVGQSDGMGSVNNVHVPGVQSSSFLGQLGIGNGESADHLIIEGRPEENSLAVDLLHDHQNRDIDQERFEERKLDLDPSEKQAVSDCERTKSLIPDISFQSSDQLFCPANIENDASLSLKDESPSVSLYLSFSGEVDVARDGVHASNSYDEVMESVPDALSDMGSPESLHVLGAQNSSGGALLDQIASKAVVKNIGTDHGENLAVGGGSSASAGFAITSISHENLVGYSSDNALEKSCSARDKTVSFPSNGSRSMNCGSDPLSTEPYGRLNRHSHMIRRAFPSHSSFTATTSKITSNSTAKPNTWCRTSSSSAASPGLKPSLGTLPAKLPLPGKNAKLQNTSYIRKGNSLVRKPVAAIPQTQLSHSTVPVQRSNSSDVHDLKKSTVSANTDDVNGMPNHLRTGGRNHLARPQTPPLSVSDNLPNCNIVPSARLPSSQAANPSVTGSSHPVSDPMGCTENDVLKTHEDAGMTSEAHQDQTASMNSSGSQNEMEDESLATSKLKRITYVKCKSNQLVAKVNDFDLPICMVDKKQGLPSEGYYKRKRNQLIRTSLDSAKQSSSDNADTEGQLGANIVTSASSGRRRSLKGASKLQTPLKSALVWTLRGTSGNFNASNHHKFFPQFFPWKRATYWRYFMRNSVSIGDNRSLSAISRRLMLLRKRDTVYVRSSHGLSLRKSKVVSVGGRSLKWSKSIESQSKKASEEATRAVAAVEKKKREQNGAASLASVTKNKRERIFRVGNERYKMDASRKTLIRISDDESSLTAASQQGTNAKKSYVPRRLVIGNDEYVRIGNGNQLIRDPKKRTRVLANEKVKWSLHTARLKLAKKRTYCQFFTRFGKCNKGDGRCPYIHDPSKIAVCTKFLTGSCSNNDCKLTHEVIPERMPDCSYFLQGLCTNKNCPYRHVNVNPNSSTCEGFLRGYCADGNECRKKHSYVCPIFESTGNCPLGSKCKLHHPKSRTKGKKRKRSKEKKNAMGRYFGGSKYVRASDPGTSVTEKPSADESNSNNGDDNPFEEKLADYVSLDVSDEEEGAEDIGRVMGVEANDDFDMELDDLDELIKPIGASFDSSGSWNIENVSCDFRCRFPEDGTSAFILQMQKL</sequence>
<feature type="region of interest" description="Disordered" evidence="7">
    <location>
        <begin position="1842"/>
        <end position="1869"/>
    </location>
</feature>
<feature type="compositionally biased region" description="Basic and acidic residues" evidence="7">
    <location>
        <begin position="236"/>
        <end position="245"/>
    </location>
</feature>
<keyword evidence="3 6" id="KW-0863">Zinc-finger</keyword>
<feature type="zinc finger region" description="C3H1-type" evidence="6">
    <location>
        <begin position="2301"/>
        <end position="2329"/>
    </location>
</feature>
<evidence type="ECO:0000256" key="6">
    <source>
        <dbReference type="PROSITE-ProRule" id="PRU00723"/>
    </source>
</evidence>
<keyword evidence="1 6" id="KW-0479">Metal-binding</keyword>
<keyword evidence="5" id="KW-0238">DNA-binding</keyword>
<feature type="region of interest" description="Disordered" evidence="7">
    <location>
        <begin position="1665"/>
        <end position="1692"/>
    </location>
</feature>
<dbReference type="PANTHER" id="PTHR46156">
    <property type="entry name" value="CCCH ZINGC FINGER"/>
    <property type="match status" value="1"/>
</dbReference>
<feature type="zinc finger region" description="C3H1-type" evidence="6">
    <location>
        <begin position="2252"/>
        <end position="2278"/>
    </location>
</feature>
<dbReference type="PROSITE" id="PS50103">
    <property type="entry name" value="ZF_C3H1"/>
    <property type="match status" value="3"/>
</dbReference>
<reference evidence="10" key="1">
    <citation type="journal article" date="2017" name="Plant J.">
        <title>The pomegranate (Punica granatum L.) genome and the genomics of punicalagin biosynthesis.</title>
        <authorList>
            <person name="Qin G."/>
            <person name="Xu C."/>
            <person name="Ming R."/>
            <person name="Tang H."/>
            <person name="Guyot R."/>
            <person name="Kramer E.M."/>
            <person name="Hu Y."/>
            <person name="Yi X."/>
            <person name="Qi Y."/>
            <person name="Xu X."/>
            <person name="Gao Z."/>
            <person name="Pan H."/>
            <person name="Jian J."/>
            <person name="Tian Y."/>
            <person name="Yue Z."/>
            <person name="Xu Y."/>
        </authorList>
    </citation>
    <scope>NUCLEOTIDE SEQUENCE [LARGE SCALE GENOMIC DNA]</scope>
    <source>
        <strain evidence="10">cv. Dabenzi</strain>
    </source>
</reference>
<feature type="compositionally biased region" description="Polar residues" evidence="7">
    <location>
        <begin position="1850"/>
        <end position="1862"/>
    </location>
</feature>
<dbReference type="Gene3D" id="4.10.1000.10">
    <property type="entry name" value="Zinc finger, CCCH-type"/>
    <property type="match status" value="2"/>
</dbReference>
<dbReference type="FunFam" id="4.10.1000.10:FF:000008">
    <property type="entry name" value="zinc finger CCCH domain-containing protein 3"/>
    <property type="match status" value="1"/>
</dbReference>
<accession>A0A218XZ59</accession>
<feature type="compositionally biased region" description="Basic and acidic residues" evidence="7">
    <location>
        <begin position="370"/>
        <end position="379"/>
    </location>
</feature>
<organism evidence="9 10">
    <name type="scientific">Punica granatum</name>
    <name type="common">Pomegranate</name>
    <dbReference type="NCBI Taxonomy" id="22663"/>
    <lineage>
        <taxon>Eukaryota</taxon>
        <taxon>Viridiplantae</taxon>
        <taxon>Streptophyta</taxon>
        <taxon>Embryophyta</taxon>
        <taxon>Tracheophyta</taxon>
        <taxon>Spermatophyta</taxon>
        <taxon>Magnoliopsida</taxon>
        <taxon>eudicotyledons</taxon>
        <taxon>Gunneridae</taxon>
        <taxon>Pentapetalae</taxon>
        <taxon>rosids</taxon>
        <taxon>malvids</taxon>
        <taxon>Myrtales</taxon>
        <taxon>Lythraceae</taxon>
        <taxon>Punica</taxon>
    </lineage>
</organism>
<dbReference type="Proteomes" id="UP000197138">
    <property type="component" value="Unassembled WGS sequence"/>
</dbReference>
<keyword evidence="4 6" id="KW-0862">Zinc</keyword>
<evidence type="ECO:0000256" key="5">
    <source>
        <dbReference type="ARBA" id="ARBA00023125"/>
    </source>
</evidence>
<feature type="region of interest" description="Disordered" evidence="7">
    <location>
        <begin position="169"/>
        <end position="197"/>
    </location>
</feature>
<feature type="compositionally biased region" description="Polar residues" evidence="7">
    <location>
        <begin position="1735"/>
        <end position="1749"/>
    </location>
</feature>
<feature type="domain" description="C3H1-type" evidence="8">
    <location>
        <begin position="2197"/>
        <end position="2226"/>
    </location>
</feature>
<dbReference type="GO" id="GO:0003677">
    <property type="term" value="F:DNA binding"/>
    <property type="evidence" value="ECO:0007669"/>
    <property type="project" value="UniProtKB-KW"/>
</dbReference>
<feature type="compositionally biased region" description="Basic residues" evidence="7">
    <location>
        <begin position="855"/>
        <end position="871"/>
    </location>
</feature>
<feature type="region of interest" description="Disordered" evidence="7">
    <location>
        <begin position="539"/>
        <end position="910"/>
    </location>
</feature>
<feature type="region of interest" description="Disordered" evidence="7">
    <location>
        <begin position="2352"/>
        <end position="2384"/>
    </location>
</feature>
<feature type="region of interest" description="Disordered" evidence="7">
    <location>
        <begin position="230"/>
        <end position="272"/>
    </location>
</feature>
<evidence type="ECO:0000313" key="10">
    <source>
        <dbReference type="Proteomes" id="UP000197138"/>
    </source>
</evidence>
<dbReference type="GO" id="GO:0005634">
    <property type="term" value="C:nucleus"/>
    <property type="evidence" value="ECO:0007669"/>
    <property type="project" value="UniProtKB-ARBA"/>
</dbReference>
<evidence type="ECO:0000256" key="7">
    <source>
        <dbReference type="SAM" id="MobiDB-lite"/>
    </source>
</evidence>
<feature type="compositionally biased region" description="Low complexity" evidence="7">
    <location>
        <begin position="42"/>
        <end position="51"/>
    </location>
</feature>
<feature type="compositionally biased region" description="Polar residues" evidence="7">
    <location>
        <begin position="1924"/>
        <end position="1935"/>
    </location>
</feature>
<feature type="region of interest" description="Disordered" evidence="7">
    <location>
        <begin position="334"/>
        <end position="381"/>
    </location>
</feature>
<evidence type="ECO:0000256" key="2">
    <source>
        <dbReference type="ARBA" id="ARBA00022737"/>
    </source>
</evidence>
<dbReference type="FunFam" id="4.10.1000.10:FF:000022">
    <property type="entry name" value="Zinc finger CCCH domain-containing protein 7"/>
    <property type="match status" value="1"/>
</dbReference>
<feature type="compositionally biased region" description="Polar residues" evidence="7">
    <location>
        <begin position="584"/>
        <end position="596"/>
    </location>
</feature>
<feature type="compositionally biased region" description="Basic residues" evidence="7">
    <location>
        <begin position="13"/>
        <end position="27"/>
    </location>
</feature>
<dbReference type="SMART" id="SM00356">
    <property type="entry name" value="ZnF_C3H1"/>
    <property type="match status" value="5"/>
</dbReference>
<feature type="compositionally biased region" description="Polar residues" evidence="7">
    <location>
        <begin position="1788"/>
        <end position="1797"/>
    </location>
</feature>
<evidence type="ECO:0000259" key="8">
    <source>
        <dbReference type="PROSITE" id="PS50103"/>
    </source>
</evidence>
<dbReference type="InterPro" id="IPR000571">
    <property type="entry name" value="Znf_CCCH"/>
</dbReference>
<feature type="compositionally biased region" description="Basic and acidic residues" evidence="7">
    <location>
        <begin position="668"/>
        <end position="693"/>
    </location>
</feature>
<evidence type="ECO:0000256" key="1">
    <source>
        <dbReference type="ARBA" id="ARBA00022723"/>
    </source>
</evidence>
<feature type="domain" description="C3H1-type" evidence="8">
    <location>
        <begin position="2252"/>
        <end position="2278"/>
    </location>
</feature>
<dbReference type="GO" id="GO:0008270">
    <property type="term" value="F:zinc ion binding"/>
    <property type="evidence" value="ECO:0007669"/>
    <property type="project" value="UniProtKB-KW"/>
</dbReference>
<protein>
    <recommendedName>
        <fullName evidence="8">C3H1-type domain-containing protein</fullName>
    </recommendedName>
</protein>
<feature type="domain" description="C3H1-type" evidence="8">
    <location>
        <begin position="2301"/>
        <end position="2329"/>
    </location>
</feature>
<comment type="caution">
    <text evidence="9">The sequence shown here is derived from an EMBL/GenBank/DDBJ whole genome shotgun (WGS) entry which is preliminary data.</text>
</comment>
<feature type="compositionally biased region" description="Basic residues" evidence="7">
    <location>
        <begin position="60"/>
        <end position="70"/>
    </location>
</feature>
<feature type="compositionally biased region" description="Basic and acidic residues" evidence="7">
    <location>
        <begin position="729"/>
        <end position="739"/>
    </location>
</feature>
<feature type="compositionally biased region" description="Polar residues" evidence="7">
    <location>
        <begin position="1665"/>
        <end position="1687"/>
    </location>
</feature>
<feature type="compositionally biased region" description="Low complexity" evidence="7">
    <location>
        <begin position="343"/>
        <end position="364"/>
    </location>
</feature>
<feature type="compositionally biased region" description="Basic and acidic residues" evidence="7">
    <location>
        <begin position="1266"/>
        <end position="1277"/>
    </location>
</feature>
<feature type="compositionally biased region" description="Polar residues" evidence="7">
    <location>
        <begin position="1806"/>
        <end position="1822"/>
    </location>
</feature>
<feature type="compositionally biased region" description="Basic and acidic residues" evidence="7">
    <location>
        <begin position="169"/>
        <end position="181"/>
    </location>
</feature>
<feature type="compositionally biased region" description="Polar residues" evidence="7">
    <location>
        <begin position="896"/>
        <end position="906"/>
    </location>
</feature>
<feature type="compositionally biased region" description="Basic and acidic residues" evidence="7">
    <location>
        <begin position="883"/>
        <end position="893"/>
    </location>
</feature>
<dbReference type="EMBL" id="MTKT01000553">
    <property type="protein sequence ID" value="OWM90100.1"/>
    <property type="molecule type" value="Genomic_DNA"/>
</dbReference>